<reference evidence="2 4" key="3">
    <citation type="submission" date="2024-08" db="EMBL/GenBank/DDBJ databases">
        <authorList>
            <person name="Wei W."/>
        </authorList>
    </citation>
    <scope>NUCLEOTIDE SEQUENCE [LARGE SCALE GENOMIC DNA]</scope>
    <source>
        <strain evidence="2 4">XU2</strain>
    </source>
</reference>
<reference evidence="1 3" key="1">
    <citation type="submission" date="2019-07" db="EMBL/GenBank/DDBJ databases">
        <authorList>
            <person name="Qu J.-H."/>
        </authorList>
    </citation>
    <scope>NUCLEOTIDE SEQUENCE [LARGE SCALE GENOMIC DNA]</scope>
    <source>
        <strain evidence="1 3">MDT1-10-3</strain>
    </source>
</reference>
<evidence type="ECO:0000313" key="3">
    <source>
        <dbReference type="Proteomes" id="UP000323866"/>
    </source>
</evidence>
<dbReference type="Proteomes" id="UP001570846">
    <property type="component" value="Unassembled WGS sequence"/>
</dbReference>
<organism evidence="1 3">
    <name type="scientific">Rufibacter glacialis</name>
    <dbReference type="NCBI Taxonomy" id="1259555"/>
    <lineage>
        <taxon>Bacteria</taxon>
        <taxon>Pseudomonadati</taxon>
        <taxon>Bacteroidota</taxon>
        <taxon>Cytophagia</taxon>
        <taxon>Cytophagales</taxon>
        <taxon>Hymenobacteraceae</taxon>
        <taxon>Rufibacter</taxon>
    </lineage>
</organism>
<dbReference type="OrthoDB" id="962520at2"/>
<sequence>MSIIAQNLFYQMQVERERNLIIIEAKGCWNSPEEIPFYLLHLKESLSLVQPGFSVLFDLRQLEEFSHAVRFYRVEAQKLMLSAGICQLVEVHDLSKTMSLLSMAIAEETGIPLNIFDCLQDARAWLSELRQR</sequence>
<dbReference type="AlphaFoldDB" id="A0A5M8Q7K1"/>
<proteinExistence type="predicted"/>
<evidence type="ECO:0000313" key="2">
    <source>
        <dbReference type="EMBL" id="MFA1773570.1"/>
    </source>
</evidence>
<name>A0A5M8Q7K1_9BACT</name>
<evidence type="ECO:0008006" key="5">
    <source>
        <dbReference type="Google" id="ProtNLM"/>
    </source>
</evidence>
<dbReference type="Proteomes" id="UP000323866">
    <property type="component" value="Unassembled WGS sequence"/>
</dbReference>
<dbReference type="RefSeq" id="WP_149100259.1">
    <property type="nucleotide sequence ID" value="NZ_BMMG01000008.1"/>
</dbReference>
<accession>A0A5M8Q7K1</accession>
<protein>
    <recommendedName>
        <fullName evidence="5">STAS/SEC14 domain-containing protein</fullName>
    </recommendedName>
</protein>
<gene>
    <name evidence="2" type="ORF">ACD591_19880</name>
    <name evidence="1" type="ORF">FOE74_19190</name>
</gene>
<dbReference type="EMBL" id="JBGOGF010000014">
    <property type="protein sequence ID" value="MFA1773570.1"/>
    <property type="molecule type" value="Genomic_DNA"/>
</dbReference>
<evidence type="ECO:0000313" key="1">
    <source>
        <dbReference type="EMBL" id="KAA6430602.1"/>
    </source>
</evidence>
<reference evidence="1 3" key="2">
    <citation type="submission" date="2019-09" db="EMBL/GenBank/DDBJ databases">
        <title>A bacterium isolated from glacier soil.</title>
        <authorList>
            <person name="Liu Q."/>
        </authorList>
    </citation>
    <scope>NUCLEOTIDE SEQUENCE [LARGE SCALE GENOMIC DNA]</scope>
    <source>
        <strain evidence="1 3">MDT1-10-3</strain>
    </source>
</reference>
<keyword evidence="4" id="KW-1185">Reference proteome</keyword>
<dbReference type="EMBL" id="VKKZ01000025">
    <property type="protein sequence ID" value="KAA6430602.1"/>
    <property type="molecule type" value="Genomic_DNA"/>
</dbReference>
<evidence type="ECO:0000313" key="4">
    <source>
        <dbReference type="Proteomes" id="UP001570846"/>
    </source>
</evidence>
<comment type="caution">
    <text evidence="1">The sequence shown here is derived from an EMBL/GenBank/DDBJ whole genome shotgun (WGS) entry which is preliminary data.</text>
</comment>